<evidence type="ECO:0000256" key="17">
    <source>
        <dbReference type="ARBA" id="ARBA00031847"/>
    </source>
</evidence>
<evidence type="ECO:0000256" key="3">
    <source>
        <dbReference type="ARBA" id="ARBA00007726"/>
    </source>
</evidence>
<evidence type="ECO:0000256" key="6">
    <source>
        <dbReference type="ARBA" id="ARBA00022454"/>
    </source>
</evidence>
<dbReference type="Gene3D" id="1.25.40.240">
    <property type="entry name" value="Ku, C-terminal domain"/>
    <property type="match status" value="1"/>
</dbReference>
<evidence type="ECO:0000256" key="5">
    <source>
        <dbReference type="ARBA" id="ARBA00021792"/>
    </source>
</evidence>
<dbReference type="GO" id="GO:0003678">
    <property type="term" value="F:DNA helicase activity"/>
    <property type="evidence" value="ECO:0007669"/>
    <property type="project" value="UniProtKB-EC"/>
</dbReference>
<evidence type="ECO:0000256" key="8">
    <source>
        <dbReference type="ARBA" id="ARBA00022763"/>
    </source>
</evidence>
<comment type="similarity">
    <text evidence="3">Belongs to the ku80 family.</text>
</comment>
<protein>
    <recommendedName>
        <fullName evidence="5">ATP-dependent DNA helicase II subunit 2</fullName>
        <ecNumber evidence="4">3.6.4.12</ecNumber>
    </recommendedName>
    <alternativeName>
        <fullName evidence="17">ATP-dependent DNA helicase II subunit Ku80</fullName>
    </alternativeName>
</protein>
<dbReference type="Pfam" id="PF02735">
    <property type="entry name" value="Ku"/>
    <property type="match status" value="1"/>
</dbReference>
<dbReference type="InterPro" id="IPR016194">
    <property type="entry name" value="SPOC-like_C_dom_sf"/>
</dbReference>
<keyword evidence="7" id="KW-0547">Nucleotide-binding</keyword>
<dbReference type="GO" id="GO:0006310">
    <property type="term" value="P:DNA recombination"/>
    <property type="evidence" value="ECO:0007669"/>
    <property type="project" value="UniProtKB-KW"/>
</dbReference>
<keyword evidence="10" id="KW-0347">Helicase</keyword>
<keyword evidence="8" id="KW-0227">DNA damage</keyword>
<evidence type="ECO:0000259" key="21">
    <source>
        <dbReference type="Pfam" id="PF08785"/>
    </source>
</evidence>
<keyword evidence="9" id="KW-0378">Hydrolase</keyword>
<dbReference type="PANTHER" id="PTHR12604:SF4">
    <property type="entry name" value="X-RAY REPAIR CROSS-COMPLEMENTING PROTEIN 5"/>
    <property type="match status" value="1"/>
</dbReference>
<proteinExistence type="inferred from homology"/>
<evidence type="ECO:0000313" key="23">
    <source>
        <dbReference type="Proteomes" id="UP000614334"/>
    </source>
</evidence>
<evidence type="ECO:0000256" key="18">
    <source>
        <dbReference type="SAM" id="MobiDB-lite"/>
    </source>
</evidence>
<dbReference type="EC" id="3.6.4.12" evidence="4"/>
<dbReference type="GO" id="GO:0000781">
    <property type="term" value="C:chromosome, telomeric region"/>
    <property type="evidence" value="ECO:0007669"/>
    <property type="project" value="UniProtKB-SubCell"/>
</dbReference>
<keyword evidence="15" id="KW-0234">DNA repair</keyword>
<dbReference type="Gene3D" id="2.40.290.10">
    <property type="match status" value="1"/>
</dbReference>
<dbReference type="InterPro" id="IPR014893">
    <property type="entry name" value="Ku_PK_bind"/>
</dbReference>
<dbReference type="FunFam" id="1.10.1600.10:FF:000002">
    <property type="entry name" value="X-ray repair cross-complementing protein 5"/>
    <property type="match status" value="1"/>
</dbReference>
<dbReference type="Pfam" id="PF08785">
    <property type="entry name" value="Ku_PK_bind"/>
    <property type="match status" value="1"/>
</dbReference>
<keyword evidence="13" id="KW-0238">DNA-binding</keyword>
<feature type="domain" description="Ku" evidence="19">
    <location>
        <begin position="226"/>
        <end position="401"/>
    </location>
</feature>
<evidence type="ECO:0000256" key="7">
    <source>
        <dbReference type="ARBA" id="ARBA00022741"/>
    </source>
</evidence>
<accession>A0A8H7INB3</accession>
<comment type="caution">
    <text evidence="22">The sequence shown here is derived from an EMBL/GenBank/DDBJ whole genome shotgun (WGS) entry which is preliminary data.</text>
</comment>
<evidence type="ECO:0000313" key="22">
    <source>
        <dbReference type="EMBL" id="KAF8761842.1"/>
    </source>
</evidence>
<evidence type="ECO:0000256" key="14">
    <source>
        <dbReference type="ARBA" id="ARBA00023172"/>
    </source>
</evidence>
<dbReference type="InterPro" id="IPR024193">
    <property type="entry name" value="Ku80"/>
</dbReference>
<dbReference type="Pfam" id="PF03731">
    <property type="entry name" value="Ku_N"/>
    <property type="match status" value="1"/>
</dbReference>
<comment type="subcellular location">
    <subcellularLocation>
        <location evidence="2">Chromosome</location>
        <location evidence="2">Telomere</location>
    </subcellularLocation>
    <subcellularLocation>
        <location evidence="1">Nucleus</location>
    </subcellularLocation>
</comment>
<dbReference type="PANTHER" id="PTHR12604">
    <property type="entry name" value="KU AUTOANTIGEN DNA HELICASE"/>
    <property type="match status" value="1"/>
</dbReference>
<dbReference type="Gene3D" id="1.10.1600.10">
    <property type="match status" value="1"/>
</dbReference>
<reference evidence="22" key="1">
    <citation type="submission" date="2020-09" db="EMBL/GenBank/DDBJ databases">
        <title>Comparative genome analyses of four rice-infecting Rhizoctonia solani isolates reveal extensive enrichment of homogalacturonan modification genes.</title>
        <authorList>
            <person name="Lee D.-Y."/>
            <person name="Jeon J."/>
            <person name="Kim K.-T."/>
            <person name="Cheong K."/>
            <person name="Song H."/>
            <person name="Choi G."/>
            <person name="Ko J."/>
            <person name="Opiyo S.O."/>
            <person name="Zuo S."/>
            <person name="Madhav S."/>
            <person name="Lee Y.-H."/>
            <person name="Wang G.-L."/>
        </authorList>
    </citation>
    <scope>NUCLEOTIDE SEQUENCE</scope>
    <source>
        <strain evidence="22">AG1-IA B2</strain>
    </source>
</reference>
<feature type="compositionally biased region" description="Acidic residues" evidence="18">
    <location>
        <begin position="274"/>
        <end position="290"/>
    </location>
</feature>
<feature type="compositionally biased region" description="Polar residues" evidence="18">
    <location>
        <begin position="552"/>
        <end position="563"/>
    </location>
</feature>
<organism evidence="22 23">
    <name type="scientific">Rhizoctonia solani</name>
    <dbReference type="NCBI Taxonomy" id="456999"/>
    <lineage>
        <taxon>Eukaryota</taxon>
        <taxon>Fungi</taxon>
        <taxon>Dikarya</taxon>
        <taxon>Basidiomycota</taxon>
        <taxon>Agaricomycotina</taxon>
        <taxon>Agaricomycetes</taxon>
        <taxon>Cantharellales</taxon>
        <taxon>Ceratobasidiaceae</taxon>
        <taxon>Rhizoctonia</taxon>
    </lineage>
</organism>
<dbReference type="SUPFAM" id="SSF100939">
    <property type="entry name" value="SPOC domain-like"/>
    <property type="match status" value="1"/>
</dbReference>
<dbReference type="InterPro" id="IPR036465">
    <property type="entry name" value="vWFA_dom_sf"/>
</dbReference>
<dbReference type="InterPro" id="IPR005161">
    <property type="entry name" value="Ku_N"/>
</dbReference>
<dbReference type="InterPro" id="IPR036494">
    <property type="entry name" value="Ku_C_sf"/>
</dbReference>
<keyword evidence="14" id="KW-0233">DNA recombination</keyword>
<dbReference type="EMBL" id="JACYCF010000001">
    <property type="protein sequence ID" value="KAF8761842.1"/>
    <property type="molecule type" value="Genomic_DNA"/>
</dbReference>
<evidence type="ECO:0000256" key="15">
    <source>
        <dbReference type="ARBA" id="ARBA00023204"/>
    </source>
</evidence>
<dbReference type="SUPFAM" id="SSF101420">
    <property type="entry name" value="C-terminal domain of Ku80"/>
    <property type="match status" value="1"/>
</dbReference>
<evidence type="ECO:0000256" key="1">
    <source>
        <dbReference type="ARBA" id="ARBA00004123"/>
    </source>
</evidence>
<dbReference type="GO" id="GO:0006303">
    <property type="term" value="P:double-strand break repair via nonhomologous end joining"/>
    <property type="evidence" value="ECO:0007669"/>
    <property type="project" value="InterPro"/>
</dbReference>
<dbReference type="Proteomes" id="UP000614334">
    <property type="component" value="Unassembled WGS sequence"/>
</dbReference>
<evidence type="ECO:0000256" key="9">
    <source>
        <dbReference type="ARBA" id="ARBA00022801"/>
    </source>
</evidence>
<evidence type="ECO:0000256" key="10">
    <source>
        <dbReference type="ARBA" id="ARBA00022806"/>
    </source>
</evidence>
<feature type="region of interest" description="Disordered" evidence="18">
    <location>
        <begin position="271"/>
        <end position="290"/>
    </location>
</feature>
<evidence type="ECO:0000256" key="16">
    <source>
        <dbReference type="ARBA" id="ARBA00023242"/>
    </source>
</evidence>
<dbReference type="GO" id="GO:0003690">
    <property type="term" value="F:double-stranded DNA binding"/>
    <property type="evidence" value="ECO:0007669"/>
    <property type="project" value="TreeGrafter"/>
</dbReference>
<evidence type="ECO:0000259" key="19">
    <source>
        <dbReference type="Pfam" id="PF02735"/>
    </source>
</evidence>
<evidence type="ECO:0000256" key="2">
    <source>
        <dbReference type="ARBA" id="ARBA00004574"/>
    </source>
</evidence>
<dbReference type="Gene3D" id="3.40.50.410">
    <property type="entry name" value="von Willebrand factor, type A domain"/>
    <property type="match status" value="1"/>
</dbReference>
<dbReference type="GO" id="GO:0000723">
    <property type="term" value="P:telomere maintenance"/>
    <property type="evidence" value="ECO:0007669"/>
    <property type="project" value="InterPro"/>
</dbReference>
<dbReference type="GO" id="GO:0016787">
    <property type="term" value="F:hydrolase activity"/>
    <property type="evidence" value="ECO:0007669"/>
    <property type="project" value="UniProtKB-KW"/>
</dbReference>
<keyword evidence="12" id="KW-0779">Telomere</keyword>
<evidence type="ECO:0000256" key="11">
    <source>
        <dbReference type="ARBA" id="ARBA00022840"/>
    </source>
</evidence>
<evidence type="ECO:0000256" key="13">
    <source>
        <dbReference type="ARBA" id="ARBA00023125"/>
    </source>
</evidence>
<dbReference type="GO" id="GO:0043564">
    <property type="term" value="C:Ku70:Ku80 complex"/>
    <property type="evidence" value="ECO:0007669"/>
    <property type="project" value="InterPro"/>
</dbReference>
<sequence length="682" mass="76233">MPTDRAGYTVTMFVVDVSPSMETMRTVFLEPAEDGTERTKEVTHLEWSLQYVMLKVQEMIHNGRKTDQCGVILFGTEETNNVVEDAHPGEGYTNIIEYIPIAHPTPATLSKIAAISPSTHFGDPINGIIVAIQTQSEYLVRKPSWTRRMVLVTDGETPLEIEDWDATVDKINELAINTTIVSGVDFDDEDFPFVEPDKSPIKAQKSAMSNNIFRIGDPESAQEQAIEIAVKTSKATALVRPHSMKKFTKREAICRAQKTVRIYCKVAKKRNKEEGEDDEEGEEGTQEFQEEAVDGETLVKAFKYGSTWVPCEEGHFEGLHTRKGIEYRRHFSMGEVQYIYADVGSSRAQVAFSSIVHAMFKQGLMALVRWVNRDDSDPKMGVCKAEPGEVDYMMWVQLSFTGTICIKERRAIDRASVHSTDMRAAMDSWVDGMDLTDAGPKDENGVRTEWFDLTQSFNPAVHRIKQALFHGAVVPDLKAEPVPPPHPEVTKYMDSPKRVLRRSKLDLEECIQLFNVKEVPPKIPRKKEQKAIPVATDNIDVDIEDILGPAVTKSTPAPTQAQPRSKRATAPEKQPSRKPDRSLPSPTPSFAELPSAFHSTPKPDARPNPSRIISNSRPLADFKKNIEAQGDLVSKAVEDMCAVIPEIVGSSFSTQRYGEALECMQALREVALKEDEIDAWNG</sequence>
<keyword evidence="11" id="KW-0067">ATP-binding</keyword>
<dbReference type="GO" id="GO:0003684">
    <property type="term" value="F:damaged DNA binding"/>
    <property type="evidence" value="ECO:0007669"/>
    <property type="project" value="InterPro"/>
</dbReference>
<dbReference type="GO" id="GO:0042162">
    <property type="term" value="F:telomeric DNA binding"/>
    <property type="evidence" value="ECO:0007669"/>
    <property type="project" value="InterPro"/>
</dbReference>
<gene>
    <name evidence="22" type="ORF">RHS01_00449</name>
</gene>
<name>A0A8H7INB3_9AGAM</name>
<evidence type="ECO:0000259" key="20">
    <source>
        <dbReference type="Pfam" id="PF03731"/>
    </source>
</evidence>
<dbReference type="CDD" id="cd00873">
    <property type="entry name" value="KU80"/>
    <property type="match status" value="1"/>
</dbReference>
<keyword evidence="6" id="KW-0158">Chromosome</keyword>
<dbReference type="AlphaFoldDB" id="A0A8H7INB3"/>
<dbReference type="SUPFAM" id="SSF53300">
    <property type="entry name" value="vWA-like"/>
    <property type="match status" value="1"/>
</dbReference>
<feature type="domain" description="Ku70/Ku80 N-terminal alpha/beta" evidence="20">
    <location>
        <begin position="11"/>
        <end position="115"/>
    </location>
</feature>
<evidence type="ECO:0000256" key="4">
    <source>
        <dbReference type="ARBA" id="ARBA00012551"/>
    </source>
</evidence>
<feature type="region of interest" description="Disordered" evidence="18">
    <location>
        <begin position="549"/>
        <end position="616"/>
    </location>
</feature>
<dbReference type="GO" id="GO:0005524">
    <property type="term" value="F:ATP binding"/>
    <property type="evidence" value="ECO:0007669"/>
    <property type="project" value="UniProtKB-KW"/>
</dbReference>
<evidence type="ECO:0000256" key="12">
    <source>
        <dbReference type="ARBA" id="ARBA00022895"/>
    </source>
</evidence>
<dbReference type="InterPro" id="IPR006164">
    <property type="entry name" value="DNA_bd_Ku70/Ku80"/>
</dbReference>
<feature type="domain" description="Ku C-terminal" evidence="21">
    <location>
        <begin position="618"/>
        <end position="681"/>
    </location>
</feature>
<keyword evidence="16" id="KW-0539">Nucleus</keyword>